<proteinExistence type="predicted"/>
<evidence type="ECO:0000256" key="3">
    <source>
        <dbReference type="ARBA" id="ARBA00022553"/>
    </source>
</evidence>
<dbReference type="GeneID" id="43671171"/>
<dbReference type="AlphaFoldDB" id="A0A5N7DL37"/>
<keyword evidence="2" id="KW-0963">Cytoplasm</keyword>
<evidence type="ECO:0000256" key="6">
    <source>
        <dbReference type="SAM" id="MobiDB-lite"/>
    </source>
</evidence>
<dbReference type="Pfam" id="PF07989">
    <property type="entry name" value="Cnn_1N"/>
    <property type="match status" value="1"/>
</dbReference>
<feature type="compositionally biased region" description="Basic and acidic residues" evidence="6">
    <location>
        <begin position="1211"/>
        <end position="1224"/>
    </location>
</feature>
<gene>
    <name evidence="9" type="ORF">BDV37DRAFT_280073</name>
</gene>
<dbReference type="Pfam" id="PF10495">
    <property type="entry name" value="PACT_coil_coil"/>
    <property type="match status" value="1"/>
</dbReference>
<dbReference type="InterPro" id="IPR019528">
    <property type="entry name" value="PACT_domain"/>
</dbReference>
<feature type="region of interest" description="Disordered" evidence="6">
    <location>
        <begin position="876"/>
        <end position="897"/>
    </location>
</feature>
<keyword evidence="5" id="KW-0206">Cytoskeleton</keyword>
<feature type="compositionally biased region" description="Basic and acidic residues" evidence="6">
    <location>
        <begin position="46"/>
        <end position="61"/>
    </location>
</feature>
<feature type="domain" description="Pericentrin/AKAP-450 centrosomal targeting" evidence="8">
    <location>
        <begin position="1124"/>
        <end position="1200"/>
    </location>
</feature>
<feature type="compositionally biased region" description="Acidic residues" evidence="6">
    <location>
        <begin position="149"/>
        <end position="158"/>
    </location>
</feature>
<feature type="domain" description="Centrosomin N-terminal motif 1" evidence="7">
    <location>
        <begin position="195"/>
        <end position="268"/>
    </location>
</feature>
<feature type="compositionally biased region" description="Basic and acidic residues" evidence="6">
    <location>
        <begin position="312"/>
        <end position="331"/>
    </location>
</feature>
<evidence type="ECO:0008006" key="11">
    <source>
        <dbReference type="Google" id="ProtNLM"/>
    </source>
</evidence>
<evidence type="ECO:0000259" key="8">
    <source>
        <dbReference type="Pfam" id="PF10495"/>
    </source>
</evidence>
<name>A0A5N7DL37_9EURO</name>
<evidence type="ECO:0000313" key="9">
    <source>
        <dbReference type="EMBL" id="KAE8407162.1"/>
    </source>
</evidence>
<protein>
    <recommendedName>
        <fullName evidence="11">Spindle-pole body protein (Pcp1)</fullName>
    </recommendedName>
</protein>
<reference evidence="9 10" key="1">
    <citation type="submission" date="2019-04" db="EMBL/GenBank/DDBJ databases">
        <authorList>
            <consortium name="DOE Joint Genome Institute"/>
            <person name="Mondo S."/>
            <person name="Kjaerbolling I."/>
            <person name="Vesth T."/>
            <person name="Frisvad J.C."/>
            <person name="Nybo J.L."/>
            <person name="Theobald S."/>
            <person name="Kildgaard S."/>
            <person name="Isbrandt T."/>
            <person name="Kuo A."/>
            <person name="Sato A."/>
            <person name="Lyhne E.K."/>
            <person name="Kogle M.E."/>
            <person name="Wiebenga A."/>
            <person name="Kun R.S."/>
            <person name="Lubbers R.J."/>
            <person name="Makela M.R."/>
            <person name="Barry K."/>
            <person name="Chovatia M."/>
            <person name="Clum A."/>
            <person name="Daum C."/>
            <person name="Haridas S."/>
            <person name="He G."/>
            <person name="LaButti K."/>
            <person name="Lipzen A."/>
            <person name="Riley R."/>
            <person name="Salamov A."/>
            <person name="Simmons B.A."/>
            <person name="Magnuson J.K."/>
            <person name="Henrissat B."/>
            <person name="Mortensen U.H."/>
            <person name="Larsen T.O."/>
            <person name="Devries R.P."/>
            <person name="Grigoriev I.V."/>
            <person name="Machida M."/>
            <person name="Baker S.E."/>
            <person name="Andersen M.R."/>
            <person name="Cantor M.N."/>
            <person name="Hua S.X."/>
        </authorList>
    </citation>
    <scope>NUCLEOTIDE SEQUENCE [LARGE SCALE GENOMIC DNA]</scope>
    <source>
        <strain evidence="9 10">CBS 119388</strain>
    </source>
</reference>
<accession>A0A5N7DL37</accession>
<dbReference type="RefSeq" id="XP_031944481.1">
    <property type="nucleotide sequence ID" value="XM_032086480.1"/>
</dbReference>
<keyword evidence="4" id="KW-0175">Coiled coil</keyword>
<dbReference type="GO" id="GO:0005737">
    <property type="term" value="C:cytoplasm"/>
    <property type="evidence" value="ECO:0007669"/>
    <property type="project" value="UniProtKB-ARBA"/>
</dbReference>
<dbReference type="GO" id="GO:0005815">
    <property type="term" value="C:microtubule organizing center"/>
    <property type="evidence" value="ECO:0007669"/>
    <property type="project" value="UniProtKB-SubCell"/>
</dbReference>
<feature type="compositionally biased region" description="Basic and acidic residues" evidence="6">
    <location>
        <begin position="374"/>
        <end position="425"/>
    </location>
</feature>
<dbReference type="Proteomes" id="UP000325579">
    <property type="component" value="Unassembled WGS sequence"/>
</dbReference>
<keyword evidence="3" id="KW-0597">Phosphoprotein</keyword>
<dbReference type="EMBL" id="ML736749">
    <property type="protein sequence ID" value="KAE8407162.1"/>
    <property type="molecule type" value="Genomic_DNA"/>
</dbReference>
<feature type="region of interest" description="Disordered" evidence="6">
    <location>
        <begin position="40"/>
        <end position="99"/>
    </location>
</feature>
<dbReference type="PANTHER" id="PTHR23159">
    <property type="entry name" value="CENTROSOMAL PROTEIN 2"/>
    <property type="match status" value="1"/>
</dbReference>
<evidence type="ECO:0000256" key="5">
    <source>
        <dbReference type="ARBA" id="ARBA00023212"/>
    </source>
</evidence>
<evidence type="ECO:0000259" key="7">
    <source>
        <dbReference type="Pfam" id="PF07989"/>
    </source>
</evidence>
<evidence type="ECO:0000313" key="10">
    <source>
        <dbReference type="Proteomes" id="UP000325579"/>
    </source>
</evidence>
<sequence>MVVPYIDTPRTEVDGNATYLTNGFRSVGRHNLSALDSVENSFQTPSKDEDLLKGLGDDRRRSSGGFKLSTPRAGTGSKSTRNALNGQHHLPTAAPPKGEFTPLMRSAAKNNFLRNMSTARGNGHKTPGYMKEGRSNIHTPGLPSYDMTGIDEEDETDDQPTPLPQVASSSVQSTPLPGLSGRGGNGLLNDGQNMTLREQEKIIDKLDKDNFGLKLKIHYLQEQLEKAGPSYNQAALKENTELKVSKLTMQRDISRYKKSLQQAERDLEAYRVQFQELREKVRRGQLDETSQREMNLMREELESKDHRVRELQEELRDAKDRQSEEIEKLRDEIEDLEASLREKERTIDERDEELEELKDKDSKENGALAELESELQRAKEQMEELHDSLDQAKSEAREARESESRARSDKEEAERNLQELHDEMANKSISTKGLTRQLEEKSNKLEEELRTLQEQNSVLKEELERKARNESHLEEQYQRAQQSINDEGQKLHDDVALAIHERNVAQRERDTLSAQLQEALDEIQRKTEEKELLQTRHYALTDESGGLQDELAQAQARIRELQHSINDAKEHALADADTIRTQYREEIERLQEEIEALNHEIEDKEGQFALEQDRWESTKRALQLQKDRAEDQAAGFKRTIEKLEQVEHTLTGKETKLQEVIDSEKERHFNSEAVLSRQVKELNDELLSKRQIIDDQRTELLSVKEELRLAKREEAALTEKVQALEDEVVVLQANLEEEREYAKGRMQKGSSDHDNRLQNLISEKQKLRDQLANAHVELHDLRTSVADLEAERDELQSQLDQAQHQVDDTTKYDKEKVELRKSTLRLEGELKRLREEKSSLVETKEALEKQLSSEVERATMEENRLAIEIDQLQDKLQATSGGKDRELTSAKSKTQRLERRVQELEALLENQPLGEHEHSTPNADDLSMLRHTLDEARKREKALLQREADQKASVRSCKSRIAELERELHDTMMRKFEDHSPHASPSNKLHEELRSLRKQLSEAHRTLRELKIKNRDLERAAMREEDQRDLHELLRSSTLEAESLALKVSERDARLSELRAQVRRIREERAFCARKAEAAIKDLESLQERYNQLVEKAGSKSDSKNRHDKEILGLGKEIIWLRARLKREEKFRRDLAWSKGLMELGERVRVACNEADLRMISEMGVKPRDRSMLRSPRQKLKTGIFMVKAIVRMQRMGQQWQKTKKIGEGLKRAKNEVLKRREASSSKASV</sequence>
<feature type="compositionally biased region" description="Polar residues" evidence="6">
    <location>
        <begin position="76"/>
        <end position="85"/>
    </location>
</feature>
<feature type="compositionally biased region" description="Polar residues" evidence="6">
    <location>
        <begin position="166"/>
        <end position="175"/>
    </location>
</feature>
<dbReference type="InterPro" id="IPR012943">
    <property type="entry name" value="Cnn_1N"/>
</dbReference>
<organism evidence="9 10">
    <name type="scientific">Aspergillus pseudonomiae</name>
    <dbReference type="NCBI Taxonomy" id="1506151"/>
    <lineage>
        <taxon>Eukaryota</taxon>
        <taxon>Fungi</taxon>
        <taxon>Dikarya</taxon>
        <taxon>Ascomycota</taxon>
        <taxon>Pezizomycotina</taxon>
        <taxon>Eurotiomycetes</taxon>
        <taxon>Eurotiomycetidae</taxon>
        <taxon>Eurotiales</taxon>
        <taxon>Aspergillaceae</taxon>
        <taxon>Aspergillus</taxon>
        <taxon>Aspergillus subgen. Circumdati</taxon>
    </lineage>
</organism>
<feature type="region of interest" description="Disordered" evidence="6">
    <location>
        <begin position="117"/>
        <end position="186"/>
    </location>
</feature>
<evidence type="ECO:0000256" key="4">
    <source>
        <dbReference type="ARBA" id="ARBA00023054"/>
    </source>
</evidence>
<evidence type="ECO:0000256" key="2">
    <source>
        <dbReference type="ARBA" id="ARBA00022490"/>
    </source>
</evidence>
<comment type="subcellular location">
    <subcellularLocation>
        <location evidence="1">Cytoplasm</location>
        <location evidence="1">Cytoskeleton</location>
        <location evidence="1">Microtubule organizing center</location>
    </subcellularLocation>
</comment>
<dbReference type="OrthoDB" id="10255000at2759"/>
<evidence type="ECO:0000256" key="1">
    <source>
        <dbReference type="ARBA" id="ARBA00004267"/>
    </source>
</evidence>
<keyword evidence="10" id="KW-1185">Reference proteome</keyword>
<dbReference type="PANTHER" id="PTHR23159:SF31">
    <property type="entry name" value="CENTROSOME-ASSOCIATED PROTEIN CEP250 ISOFORM X1"/>
    <property type="match status" value="1"/>
</dbReference>
<feature type="compositionally biased region" description="Basic and acidic residues" evidence="6">
    <location>
        <begin position="338"/>
        <end position="348"/>
    </location>
</feature>
<feature type="region of interest" description="Disordered" evidence="6">
    <location>
        <begin position="1211"/>
        <end position="1230"/>
    </location>
</feature>
<feature type="region of interest" description="Disordered" evidence="6">
    <location>
        <begin position="312"/>
        <end position="441"/>
    </location>
</feature>